<dbReference type="Proteomes" id="UP000005408">
    <property type="component" value="Unassembled WGS sequence"/>
</dbReference>
<evidence type="ECO:0000256" key="1">
    <source>
        <dbReference type="SAM" id="MobiDB-lite"/>
    </source>
</evidence>
<organism evidence="2 3">
    <name type="scientific">Magallana gigas</name>
    <name type="common">Pacific oyster</name>
    <name type="synonym">Crassostrea gigas</name>
    <dbReference type="NCBI Taxonomy" id="29159"/>
    <lineage>
        <taxon>Eukaryota</taxon>
        <taxon>Metazoa</taxon>
        <taxon>Spiralia</taxon>
        <taxon>Lophotrochozoa</taxon>
        <taxon>Mollusca</taxon>
        <taxon>Bivalvia</taxon>
        <taxon>Autobranchia</taxon>
        <taxon>Pteriomorphia</taxon>
        <taxon>Ostreida</taxon>
        <taxon>Ostreoidea</taxon>
        <taxon>Ostreidae</taxon>
        <taxon>Magallana</taxon>
    </lineage>
</organism>
<name>A0A8W8NQE9_MAGGI</name>
<feature type="region of interest" description="Disordered" evidence="1">
    <location>
        <begin position="99"/>
        <end position="159"/>
    </location>
</feature>
<dbReference type="AlphaFoldDB" id="A0A8W8NQE9"/>
<proteinExistence type="predicted"/>
<dbReference type="EnsemblMetazoa" id="G7365.1">
    <property type="protein sequence ID" value="G7365.1:cds"/>
    <property type="gene ID" value="G7365"/>
</dbReference>
<evidence type="ECO:0000313" key="2">
    <source>
        <dbReference type="EnsemblMetazoa" id="G7365.1:cds"/>
    </source>
</evidence>
<protein>
    <submittedName>
        <fullName evidence="2">Uncharacterized protein</fullName>
    </submittedName>
</protein>
<sequence>MQEECIRMTENRNLRSKENNPIRPVYGVNEFPRNAEVPVTKKPYPAESEEKRRMAKKCYGLTWDKTNTAEDDLEHLSISSCEFAELSSVDEAFVEEILGEGNIDEQQVHNEEDGDKRVRNETDVISDSPSDDYSDLSDESKKDMKTTSQSENDRQYAYH</sequence>
<accession>A0A8W8NQE9</accession>
<reference evidence="2" key="1">
    <citation type="submission" date="2022-08" db="UniProtKB">
        <authorList>
            <consortium name="EnsemblMetazoa"/>
        </authorList>
    </citation>
    <scope>IDENTIFICATION</scope>
    <source>
        <strain evidence="2">05x7-T-G4-1.051#20</strain>
    </source>
</reference>
<evidence type="ECO:0000313" key="3">
    <source>
        <dbReference type="Proteomes" id="UP000005408"/>
    </source>
</evidence>
<keyword evidence="3" id="KW-1185">Reference proteome</keyword>
<feature type="compositionally biased region" description="Basic and acidic residues" evidence="1">
    <location>
        <begin position="106"/>
        <end position="122"/>
    </location>
</feature>
<feature type="compositionally biased region" description="Basic and acidic residues" evidence="1">
    <location>
        <begin position="138"/>
        <end position="159"/>
    </location>
</feature>